<reference evidence="2" key="1">
    <citation type="submission" date="2022-11" db="UniProtKB">
        <authorList>
            <consortium name="WormBaseParasite"/>
        </authorList>
    </citation>
    <scope>IDENTIFICATION</scope>
</reference>
<dbReference type="Proteomes" id="UP000887576">
    <property type="component" value="Unplaced"/>
</dbReference>
<organism evidence="1 2">
    <name type="scientific">Panagrolaimus sp. JU765</name>
    <dbReference type="NCBI Taxonomy" id="591449"/>
    <lineage>
        <taxon>Eukaryota</taxon>
        <taxon>Metazoa</taxon>
        <taxon>Ecdysozoa</taxon>
        <taxon>Nematoda</taxon>
        <taxon>Chromadorea</taxon>
        <taxon>Rhabditida</taxon>
        <taxon>Tylenchina</taxon>
        <taxon>Panagrolaimomorpha</taxon>
        <taxon>Panagrolaimoidea</taxon>
        <taxon>Panagrolaimidae</taxon>
        <taxon>Panagrolaimus</taxon>
    </lineage>
</organism>
<evidence type="ECO:0000313" key="2">
    <source>
        <dbReference type="WBParaSite" id="JU765_v2.g11724.t1"/>
    </source>
</evidence>
<proteinExistence type="predicted"/>
<sequence length="104" mass="12344">MLNVWDLGVVTCSQLGFSGLGWLFFMKQLFKHYEVRQRVVQMIFSVTFALSCTMFELIIFEILDILKPESRMQTWRFALYAMLWILIVFLPLYFSYSCVKSTCN</sequence>
<accession>A0AC34Q0I3</accession>
<dbReference type="WBParaSite" id="JU765_v2.g11724.t1">
    <property type="protein sequence ID" value="JU765_v2.g11724.t1"/>
    <property type="gene ID" value="JU765_v2.g11724"/>
</dbReference>
<evidence type="ECO:0000313" key="1">
    <source>
        <dbReference type="Proteomes" id="UP000887576"/>
    </source>
</evidence>
<name>A0AC34Q0I3_9BILA</name>
<protein>
    <submittedName>
        <fullName evidence="2">Uncharacterized protein</fullName>
    </submittedName>
</protein>